<feature type="region of interest" description="Disordered" evidence="1">
    <location>
        <begin position="58"/>
        <end position="114"/>
    </location>
</feature>
<dbReference type="Proteomes" id="UP000528945">
    <property type="component" value="Unassembled WGS sequence"/>
</dbReference>
<keyword evidence="3" id="KW-1185">Reference proteome</keyword>
<dbReference type="RefSeq" id="WP_147035059.1">
    <property type="nucleotide sequence ID" value="NZ_JACIDB010000008.1"/>
</dbReference>
<proteinExistence type="predicted"/>
<feature type="compositionally biased region" description="Pro residues" evidence="1">
    <location>
        <begin position="68"/>
        <end position="83"/>
    </location>
</feature>
<evidence type="ECO:0000313" key="3">
    <source>
        <dbReference type="Proteomes" id="UP000528945"/>
    </source>
</evidence>
<organism evidence="2 3">
    <name type="scientific">Sphingomonas aquatilis</name>
    <dbReference type="NCBI Taxonomy" id="93063"/>
    <lineage>
        <taxon>Bacteria</taxon>
        <taxon>Pseudomonadati</taxon>
        <taxon>Pseudomonadota</taxon>
        <taxon>Alphaproteobacteria</taxon>
        <taxon>Sphingomonadales</taxon>
        <taxon>Sphingomonadaceae</taxon>
        <taxon>Sphingomonas</taxon>
    </lineage>
</organism>
<evidence type="ECO:0000313" key="2">
    <source>
        <dbReference type="EMBL" id="MBB3876819.1"/>
    </source>
</evidence>
<evidence type="ECO:0000256" key="1">
    <source>
        <dbReference type="SAM" id="MobiDB-lite"/>
    </source>
</evidence>
<dbReference type="EMBL" id="JACIDB010000008">
    <property type="protein sequence ID" value="MBB3876819.1"/>
    <property type="molecule type" value="Genomic_DNA"/>
</dbReference>
<gene>
    <name evidence="2" type="ORF">GGR47_003081</name>
</gene>
<reference evidence="2 3" key="1">
    <citation type="submission" date="2020-08" db="EMBL/GenBank/DDBJ databases">
        <title>Genomic Encyclopedia of Type Strains, Phase IV (KMG-IV): sequencing the most valuable type-strain genomes for metagenomic binning, comparative biology and taxonomic classification.</title>
        <authorList>
            <person name="Goeker M."/>
        </authorList>
    </citation>
    <scope>NUCLEOTIDE SEQUENCE [LARGE SCALE GENOMIC DNA]</scope>
    <source>
        <strain evidence="2 3">DSM 15581</strain>
    </source>
</reference>
<comment type="caution">
    <text evidence="2">The sequence shown here is derived from an EMBL/GenBank/DDBJ whole genome shotgun (WGS) entry which is preliminary data.</text>
</comment>
<dbReference type="AlphaFoldDB" id="A0AAW3TW09"/>
<sequence>MTGGRPLRFLAIVLGGWIGMRTLALLQAGDLPLAPLAGPVEHIVAALGIGPAEAAARAPLPTGGATPVPRPNPTQIAAPPPLSRIPNAAARTDGDRPAPAMTTTPTPRPTPPPPLLPLATNAAITPRGPSRLAGSVWGITRGGGIGQASGGQLGGSQAGIRVTYALGASRRVALAARFSTPLAGRGAEAALGLDWQPTRLPIHLLAERRIAIDGGRGGTMLGLVGGYGPAPVAGPVTVEGYGQAGLIARDGTEAFVDGALRLAHPVARRGKARLDVGIGAWGGAQRGAARLDVGPSLGLVVPVANHNLRLTADWRQRIAGDARPDSGPALSIGTNF</sequence>
<protein>
    <recommendedName>
        <fullName evidence="4">Haemolysin activator HlyB C-terminal domain-containing protein</fullName>
    </recommendedName>
</protein>
<name>A0AAW3TW09_9SPHN</name>
<evidence type="ECO:0008006" key="4">
    <source>
        <dbReference type="Google" id="ProtNLM"/>
    </source>
</evidence>
<accession>A0AAW3TW09</accession>